<gene>
    <name evidence="1" type="ORF">C8D88_1011880</name>
</gene>
<dbReference type="AlphaFoldDB" id="A0A316IFP1"/>
<evidence type="ECO:0000313" key="2">
    <source>
        <dbReference type="Proteomes" id="UP000246005"/>
    </source>
</evidence>
<comment type="caution">
    <text evidence="1">The sequence shown here is derived from an EMBL/GenBank/DDBJ whole genome shotgun (WGS) entry which is preliminary data.</text>
</comment>
<proteinExistence type="predicted"/>
<protein>
    <submittedName>
        <fullName evidence="1">Uncharacterized protein</fullName>
    </submittedName>
</protein>
<dbReference type="Proteomes" id="UP000246005">
    <property type="component" value="Unassembled WGS sequence"/>
</dbReference>
<organism evidence="1 2">
    <name type="scientific">Lentzea atacamensis</name>
    <dbReference type="NCBI Taxonomy" id="531938"/>
    <lineage>
        <taxon>Bacteria</taxon>
        <taxon>Bacillati</taxon>
        <taxon>Actinomycetota</taxon>
        <taxon>Actinomycetes</taxon>
        <taxon>Pseudonocardiales</taxon>
        <taxon>Pseudonocardiaceae</taxon>
        <taxon>Lentzea</taxon>
    </lineage>
</organism>
<accession>A0A316IFP1</accession>
<evidence type="ECO:0000313" key="1">
    <source>
        <dbReference type="EMBL" id="PWK91839.1"/>
    </source>
</evidence>
<sequence>MPLERLDVPEYLPVAERLDPALHQAFRNEIPA</sequence>
<name>A0A316IFP1_9PSEU</name>
<reference evidence="1 2" key="1">
    <citation type="submission" date="2018-05" db="EMBL/GenBank/DDBJ databases">
        <title>Genomic Encyclopedia of Type Strains, Phase IV (KMG-IV): sequencing the most valuable type-strain genomes for metagenomic binning, comparative biology and taxonomic classification.</title>
        <authorList>
            <person name="Goeker M."/>
        </authorList>
    </citation>
    <scope>NUCLEOTIDE SEQUENCE [LARGE SCALE GENOMIC DNA]</scope>
    <source>
        <strain evidence="1 2">DSM 45480</strain>
    </source>
</reference>
<dbReference type="EMBL" id="QGHB01000001">
    <property type="protein sequence ID" value="PWK91839.1"/>
    <property type="molecule type" value="Genomic_DNA"/>
</dbReference>